<evidence type="ECO:0000256" key="4">
    <source>
        <dbReference type="ARBA" id="ARBA00022679"/>
    </source>
</evidence>
<dbReference type="SUPFAM" id="SSF53448">
    <property type="entry name" value="Nucleotide-diphospho-sugar transferases"/>
    <property type="match status" value="1"/>
</dbReference>
<organism evidence="11 12">
    <name type="scientific">Rhodospira trueperi</name>
    <dbReference type="NCBI Taxonomy" id="69960"/>
    <lineage>
        <taxon>Bacteria</taxon>
        <taxon>Pseudomonadati</taxon>
        <taxon>Pseudomonadota</taxon>
        <taxon>Alphaproteobacteria</taxon>
        <taxon>Rhodospirillales</taxon>
        <taxon>Rhodospirillaceae</taxon>
        <taxon>Rhodospira</taxon>
    </lineage>
</organism>
<keyword evidence="4 11" id="KW-0808">Transferase</keyword>
<feature type="transmembrane region" description="Helical" evidence="8">
    <location>
        <begin position="251"/>
        <end position="275"/>
    </location>
</feature>
<evidence type="ECO:0000256" key="3">
    <source>
        <dbReference type="ARBA" id="ARBA00022676"/>
    </source>
</evidence>
<evidence type="ECO:0000313" key="11">
    <source>
        <dbReference type="EMBL" id="SDE83196.1"/>
    </source>
</evidence>
<dbReference type="Pfam" id="PF04138">
    <property type="entry name" value="GtrA_DPMS_TM"/>
    <property type="match status" value="1"/>
</dbReference>
<comment type="subcellular location">
    <subcellularLocation>
        <location evidence="1">Membrane</location>
        <topology evidence="1">Multi-pass membrane protein</topology>
    </subcellularLocation>
</comment>
<feature type="transmembrane region" description="Helical" evidence="8">
    <location>
        <begin position="347"/>
        <end position="365"/>
    </location>
</feature>
<dbReference type="InterPro" id="IPR001173">
    <property type="entry name" value="Glyco_trans_2-like"/>
</dbReference>
<dbReference type="GO" id="GO:0016020">
    <property type="term" value="C:membrane"/>
    <property type="evidence" value="ECO:0007669"/>
    <property type="project" value="UniProtKB-SubCell"/>
</dbReference>
<evidence type="ECO:0000259" key="10">
    <source>
        <dbReference type="Pfam" id="PF04138"/>
    </source>
</evidence>
<evidence type="ECO:0000256" key="1">
    <source>
        <dbReference type="ARBA" id="ARBA00004141"/>
    </source>
</evidence>
<feature type="domain" description="GtrA/DPMS transmembrane" evidence="10">
    <location>
        <begin position="253"/>
        <end position="372"/>
    </location>
</feature>
<evidence type="ECO:0000256" key="6">
    <source>
        <dbReference type="ARBA" id="ARBA00022989"/>
    </source>
</evidence>
<dbReference type="EMBL" id="FNAP01000013">
    <property type="protein sequence ID" value="SDE83196.1"/>
    <property type="molecule type" value="Genomic_DNA"/>
</dbReference>
<dbReference type="PANTHER" id="PTHR43398:SF1">
    <property type="entry name" value="DOLICHOL-PHOSPHATE MANNOSYLTRANSFERASE SUBUNIT 1"/>
    <property type="match status" value="1"/>
</dbReference>
<evidence type="ECO:0000256" key="7">
    <source>
        <dbReference type="ARBA" id="ARBA00023136"/>
    </source>
</evidence>
<name>A0A1G7G4V2_9PROT</name>
<dbReference type="InterPro" id="IPR007267">
    <property type="entry name" value="GtrA_DPMS_TM"/>
</dbReference>
<evidence type="ECO:0000256" key="8">
    <source>
        <dbReference type="SAM" id="Phobius"/>
    </source>
</evidence>
<dbReference type="Gene3D" id="3.90.550.10">
    <property type="entry name" value="Spore Coat Polysaccharide Biosynthesis Protein SpsA, Chain A"/>
    <property type="match status" value="1"/>
</dbReference>
<dbReference type="GO" id="GO:0006506">
    <property type="term" value="P:GPI anchor biosynthetic process"/>
    <property type="evidence" value="ECO:0007669"/>
    <property type="project" value="TreeGrafter"/>
</dbReference>
<dbReference type="GO" id="GO:0000271">
    <property type="term" value="P:polysaccharide biosynthetic process"/>
    <property type="evidence" value="ECO:0007669"/>
    <property type="project" value="InterPro"/>
</dbReference>
<dbReference type="CDD" id="cd06442">
    <property type="entry name" value="DPM1_like"/>
    <property type="match status" value="1"/>
</dbReference>
<dbReference type="InterPro" id="IPR039528">
    <property type="entry name" value="DPM1-like"/>
</dbReference>
<evidence type="ECO:0000259" key="9">
    <source>
        <dbReference type="Pfam" id="PF00535"/>
    </source>
</evidence>
<accession>A0A1G7G4V2</accession>
<protein>
    <submittedName>
        <fullName evidence="11">Dolichol-phosphate mannosyltransferase</fullName>
    </submittedName>
</protein>
<dbReference type="Pfam" id="PF00535">
    <property type="entry name" value="Glycos_transf_2"/>
    <property type="match status" value="1"/>
</dbReference>
<dbReference type="OrthoDB" id="9811222at2"/>
<keyword evidence="5 8" id="KW-0812">Transmembrane</keyword>
<keyword evidence="12" id="KW-1185">Reference proteome</keyword>
<dbReference type="AlphaFoldDB" id="A0A1G7G4V2"/>
<dbReference type="STRING" id="69960.SAMN05421720_11387"/>
<keyword evidence="3 11" id="KW-0328">Glycosyltransferase</keyword>
<dbReference type="GO" id="GO:0035269">
    <property type="term" value="P:protein O-linked glycosylation via mannose"/>
    <property type="evidence" value="ECO:0007669"/>
    <property type="project" value="TreeGrafter"/>
</dbReference>
<dbReference type="RefSeq" id="WP_143027216.1">
    <property type="nucleotide sequence ID" value="NZ_FNAP01000013.1"/>
</dbReference>
<keyword evidence="7 8" id="KW-0472">Membrane</keyword>
<feature type="transmembrane region" description="Helical" evidence="8">
    <location>
        <begin position="310"/>
        <end position="335"/>
    </location>
</feature>
<comment type="similarity">
    <text evidence="2">Belongs to the glycosyltransferase 2 family.</text>
</comment>
<reference evidence="11 12" key="1">
    <citation type="submission" date="2016-10" db="EMBL/GenBank/DDBJ databases">
        <authorList>
            <person name="de Groot N.N."/>
        </authorList>
    </citation>
    <scope>NUCLEOTIDE SEQUENCE [LARGE SCALE GENOMIC DNA]</scope>
    <source>
        <strain evidence="11 12">ATCC 700224</strain>
    </source>
</reference>
<dbReference type="Proteomes" id="UP000199412">
    <property type="component" value="Unassembled WGS sequence"/>
</dbReference>
<dbReference type="PANTHER" id="PTHR43398">
    <property type="entry name" value="DOLICHOL-PHOSPHATE MANNOSYLTRANSFERASE SUBUNIT 1"/>
    <property type="match status" value="1"/>
</dbReference>
<feature type="transmembrane region" description="Helical" evidence="8">
    <location>
        <begin position="281"/>
        <end position="298"/>
    </location>
</feature>
<feature type="domain" description="Glycosyltransferase 2-like" evidence="9">
    <location>
        <begin position="21"/>
        <end position="182"/>
    </location>
</feature>
<dbReference type="GO" id="GO:0004582">
    <property type="term" value="F:dolichyl-phosphate beta-D-mannosyltransferase activity"/>
    <property type="evidence" value="ECO:0007669"/>
    <property type="project" value="InterPro"/>
</dbReference>
<sequence>MQEQIQDNEDLAEIIIKTNASIIVPTYKEVENIPLMIERIDWLRQSLGVDLELIFMDDDSRDGSVEAVERAGYDWVRIIVRTENRGLSPSVIEGFRAARHPILVCMDCDLSHPPEAIPQMILALGSGQQFVIGSRYVPGGSTDDDWGLFRWLNSTVATLLARPLTAVRDPMSGFFALRKADFDRAKDLNPVGYKIGLELIVKCGFENVAEVPIHFADRLHGESKLSLKEQLKYIRHLRRLYIHQFGNAMHFLQFMVVGASGVVVNLTVLTILLMLGVADSGALAGGILVSLVSNFLLNRRFTFSYARDNAILPQFLGFLGASAVGMVVNYAVALYLRTSVLPETPTAIYVAALTGIVCGMIFNFLGNRYIVFRKRYVEK</sequence>
<dbReference type="GO" id="GO:0006488">
    <property type="term" value="P:dolichol-linked oligosaccharide biosynthetic process"/>
    <property type="evidence" value="ECO:0007669"/>
    <property type="project" value="TreeGrafter"/>
</dbReference>
<proteinExistence type="inferred from homology"/>
<gene>
    <name evidence="11" type="ORF">SAMN05421720_11387</name>
</gene>
<evidence type="ECO:0000256" key="5">
    <source>
        <dbReference type="ARBA" id="ARBA00022692"/>
    </source>
</evidence>
<dbReference type="InterPro" id="IPR029044">
    <property type="entry name" value="Nucleotide-diphossugar_trans"/>
</dbReference>
<evidence type="ECO:0000256" key="2">
    <source>
        <dbReference type="ARBA" id="ARBA00006739"/>
    </source>
</evidence>
<keyword evidence="6 8" id="KW-1133">Transmembrane helix</keyword>
<evidence type="ECO:0000313" key="12">
    <source>
        <dbReference type="Proteomes" id="UP000199412"/>
    </source>
</evidence>